<feature type="compositionally biased region" description="Basic and acidic residues" evidence="1">
    <location>
        <begin position="120"/>
        <end position="131"/>
    </location>
</feature>
<dbReference type="EMBL" id="HBUE01142737">
    <property type="protein sequence ID" value="CAG6501660.1"/>
    <property type="molecule type" value="Transcribed_RNA"/>
</dbReference>
<name>A0A8D8DRB4_CULPI</name>
<evidence type="ECO:0000313" key="2">
    <source>
        <dbReference type="EMBL" id="CAG6516228.1"/>
    </source>
</evidence>
<dbReference type="EMBL" id="HBUE01173016">
    <property type="protein sequence ID" value="CAG6516228.1"/>
    <property type="molecule type" value="Transcribed_RNA"/>
</dbReference>
<protein>
    <submittedName>
        <fullName evidence="2">(northern house mosquito) hypothetical protein</fullName>
    </submittedName>
</protein>
<dbReference type="EMBL" id="HBUE01142735">
    <property type="protein sequence ID" value="CAG6501658.1"/>
    <property type="molecule type" value="Transcribed_RNA"/>
</dbReference>
<dbReference type="EMBL" id="HBUE01278479">
    <property type="protein sequence ID" value="CAG6567727.1"/>
    <property type="molecule type" value="Transcribed_RNA"/>
</dbReference>
<dbReference type="EMBL" id="HBUE01142734">
    <property type="protein sequence ID" value="CAG6501656.1"/>
    <property type="molecule type" value="Transcribed_RNA"/>
</dbReference>
<dbReference type="EMBL" id="HBUE01278482">
    <property type="protein sequence ID" value="CAG6567729.1"/>
    <property type="molecule type" value="Transcribed_RNA"/>
</dbReference>
<dbReference type="EMBL" id="HBUE01173019">
    <property type="protein sequence ID" value="CAG6516230.1"/>
    <property type="molecule type" value="Transcribed_RNA"/>
</dbReference>
<dbReference type="EMBL" id="HBUE01142738">
    <property type="protein sequence ID" value="CAG6501662.1"/>
    <property type="molecule type" value="Transcribed_RNA"/>
</dbReference>
<proteinExistence type="predicted"/>
<organism evidence="2">
    <name type="scientific">Culex pipiens</name>
    <name type="common">House mosquito</name>
    <dbReference type="NCBI Taxonomy" id="7175"/>
    <lineage>
        <taxon>Eukaryota</taxon>
        <taxon>Metazoa</taxon>
        <taxon>Ecdysozoa</taxon>
        <taxon>Arthropoda</taxon>
        <taxon>Hexapoda</taxon>
        <taxon>Insecta</taxon>
        <taxon>Pterygota</taxon>
        <taxon>Neoptera</taxon>
        <taxon>Endopterygota</taxon>
        <taxon>Diptera</taxon>
        <taxon>Nematocera</taxon>
        <taxon>Culicoidea</taxon>
        <taxon>Culicidae</taxon>
        <taxon>Culicinae</taxon>
        <taxon>Culicini</taxon>
        <taxon>Culex</taxon>
        <taxon>Culex</taxon>
    </lineage>
</organism>
<sequence>MAEAARGGHRHPAVETDRVLARGAVPSGGKHVLAQDGLAAVRESDGARGAARQGQHYAVHGRVHRQAGLPEEDERLLAVALSADDYDSQHLPVSGPDVRAAESDRPLDLGHGAGVVPGSHSDEHARAGTYC</sequence>
<accession>A0A8D8DRB4</accession>
<reference evidence="2" key="1">
    <citation type="submission" date="2021-05" db="EMBL/GenBank/DDBJ databases">
        <authorList>
            <person name="Alioto T."/>
            <person name="Alioto T."/>
            <person name="Gomez Garrido J."/>
        </authorList>
    </citation>
    <scope>NUCLEOTIDE SEQUENCE</scope>
</reference>
<dbReference type="AlphaFoldDB" id="A0A8D8DRB4"/>
<feature type="region of interest" description="Disordered" evidence="1">
    <location>
        <begin position="87"/>
        <end position="131"/>
    </location>
</feature>
<feature type="compositionally biased region" description="Basic and acidic residues" evidence="1">
    <location>
        <begin position="99"/>
        <end position="108"/>
    </location>
</feature>
<evidence type="ECO:0000256" key="1">
    <source>
        <dbReference type="SAM" id="MobiDB-lite"/>
    </source>
</evidence>